<feature type="transmembrane region" description="Helical" evidence="1">
    <location>
        <begin position="20"/>
        <end position="43"/>
    </location>
</feature>
<gene>
    <name evidence="3" type="ORF">C5C51_10070</name>
    <name evidence="2" type="ORF">VT73_01895</name>
</gene>
<evidence type="ECO:0000313" key="4">
    <source>
        <dbReference type="Proteomes" id="UP000052979"/>
    </source>
</evidence>
<dbReference type="PATRIC" id="fig|145458.7.peg.2330"/>
<dbReference type="RefSeq" id="WP_027692040.1">
    <property type="nucleotide sequence ID" value="NZ_CP037978.1"/>
</dbReference>
<keyword evidence="4" id="KW-1185">Reference proteome</keyword>
<keyword evidence="1" id="KW-0812">Transmembrane</keyword>
<evidence type="ECO:0000313" key="3">
    <source>
        <dbReference type="EMBL" id="PPI13467.1"/>
    </source>
</evidence>
<dbReference type="EMBL" id="PSWU01000014">
    <property type="protein sequence ID" value="PPI13467.1"/>
    <property type="molecule type" value="Genomic_DNA"/>
</dbReference>
<accession>A0A0C5BGE8</accession>
<proteinExistence type="predicted"/>
<dbReference type="KEGG" id="rtx:TI83_10260"/>
<organism evidence="2 4">
    <name type="scientific">Rathayibacter toxicus</name>
    <dbReference type="NCBI Taxonomy" id="145458"/>
    <lineage>
        <taxon>Bacteria</taxon>
        <taxon>Bacillati</taxon>
        <taxon>Actinomycetota</taxon>
        <taxon>Actinomycetes</taxon>
        <taxon>Micrococcales</taxon>
        <taxon>Microbacteriaceae</taxon>
        <taxon>Rathayibacter</taxon>
    </lineage>
</organism>
<dbReference type="EMBL" id="LBFI01000012">
    <property type="protein sequence ID" value="KKM46783.1"/>
    <property type="molecule type" value="Genomic_DNA"/>
</dbReference>
<evidence type="ECO:0000313" key="2">
    <source>
        <dbReference type="EMBL" id="KKM46783.1"/>
    </source>
</evidence>
<keyword evidence="1" id="KW-0472">Membrane</keyword>
<evidence type="ECO:0000256" key="1">
    <source>
        <dbReference type="SAM" id="Phobius"/>
    </source>
</evidence>
<reference evidence="3 5" key="2">
    <citation type="submission" date="2018-02" db="EMBL/GenBank/DDBJ databases">
        <title>Bacteriophage NCPPB3778 and a type I-E CRISPR drive the evolution of the US Biological Select Agent, Rathayibacter toxicus.</title>
        <authorList>
            <person name="Davis E.W.II."/>
            <person name="Tabima J.F."/>
            <person name="Weisberg A.J."/>
            <person name="Lopes L.D."/>
            <person name="Wiseman M.S."/>
            <person name="Wiseman M.S."/>
            <person name="Pupko T."/>
            <person name="Belcher M.S."/>
            <person name="Sechler A.J."/>
            <person name="Tancos M.A."/>
            <person name="Schroeder B.K."/>
            <person name="Murray T.D."/>
            <person name="Luster D.G."/>
            <person name="Schneider W.L."/>
            <person name="Rogers E."/>
            <person name="Andreote F.D."/>
            <person name="Grunwald N.J."/>
            <person name="Putnam M.L."/>
            <person name="Chang J.H."/>
        </authorList>
    </citation>
    <scope>NUCLEOTIDE SEQUENCE [LARGE SCALE GENOMIC DNA]</scope>
    <source>
        <strain evidence="3 5">FH99</strain>
    </source>
</reference>
<dbReference type="Proteomes" id="UP000052979">
    <property type="component" value="Unassembled WGS sequence"/>
</dbReference>
<dbReference type="AlphaFoldDB" id="A0A0C5BGE8"/>
<protein>
    <submittedName>
        <fullName evidence="2">Uncharacterized protein</fullName>
    </submittedName>
</protein>
<dbReference type="Proteomes" id="UP000237966">
    <property type="component" value="Unassembled WGS sequence"/>
</dbReference>
<keyword evidence="1" id="KW-1133">Transmembrane helix</keyword>
<sequence length="83" mass="8597">MLWPQSLVPDSPPRHPFLGHWGAARLGLAAVTVGMCASTPSLLGFHLLSILVGISLAGFGLVLRGVVATIAASAPYSRWAGPH</sequence>
<feature type="transmembrane region" description="Helical" evidence="1">
    <location>
        <begin position="50"/>
        <end position="74"/>
    </location>
</feature>
<dbReference type="KEGG" id="rtc:APU90_06805"/>
<name>A0A0C5BGE8_9MICO</name>
<reference evidence="2 4" key="1">
    <citation type="submission" date="2015-04" db="EMBL/GenBank/DDBJ databases">
        <title>Draft genome sequence of Rathayibacter toxicus strain FH-142 (AKA 70134 or CS 32), a Western Australian isolate.</title>
        <authorList>
            <consortium name="Consortium for Microbial Forensics and Genomics (microFORGE)"/>
            <person name="Knight B.M."/>
            <person name="Roberts D.P."/>
            <person name="Lin D."/>
            <person name="Hari K."/>
            <person name="Fletcher J."/>
            <person name="Melcher U."/>
            <person name="Blagden T."/>
            <person name="Luster D.G."/>
            <person name="Sechler A.J."/>
            <person name="Schneider W.L."/>
            <person name="Winegar R.A."/>
        </authorList>
    </citation>
    <scope>NUCLEOTIDE SEQUENCE [LARGE SCALE GENOMIC DNA]</scope>
    <source>
        <strain evidence="2 4">FH142</strain>
    </source>
</reference>
<comment type="caution">
    <text evidence="2">The sequence shown here is derived from an EMBL/GenBank/DDBJ whole genome shotgun (WGS) entry which is preliminary data.</text>
</comment>
<evidence type="ECO:0000313" key="5">
    <source>
        <dbReference type="Proteomes" id="UP000237966"/>
    </source>
</evidence>